<feature type="domain" description="Tify" evidence="2">
    <location>
        <begin position="71"/>
        <end position="103"/>
    </location>
</feature>
<dbReference type="PANTHER" id="PTHR46125">
    <property type="entry name" value="GATA TRANSCRIPTION FACTOR 28"/>
    <property type="match status" value="1"/>
</dbReference>
<dbReference type="InterPro" id="IPR010399">
    <property type="entry name" value="Tify_dom"/>
</dbReference>
<dbReference type="PROSITE" id="PS51320">
    <property type="entry name" value="TIFY"/>
    <property type="match status" value="1"/>
</dbReference>
<keyword evidence="4" id="KW-1185">Reference proteome</keyword>
<dbReference type="InterPro" id="IPR045280">
    <property type="entry name" value="TIFY-like"/>
</dbReference>
<sequence length="103" mass="10816">MDPAPMYGHSQPLNMPPQIESDDGSGAEAAVDAHHHHIQYETNALEDGAAAAGVVVEDVTSDAVYVSGGGGPEESSQLTLSFRGQVYVFDAVTPDKVPFCPLF</sequence>
<name>A0A151TZ02_CAJCA</name>
<protein>
    <recommendedName>
        <fullName evidence="2">Tify domain-containing protein</fullName>
    </recommendedName>
</protein>
<organism evidence="3 4">
    <name type="scientific">Cajanus cajan</name>
    <name type="common">Pigeon pea</name>
    <name type="synonym">Cajanus indicus</name>
    <dbReference type="NCBI Taxonomy" id="3821"/>
    <lineage>
        <taxon>Eukaryota</taxon>
        <taxon>Viridiplantae</taxon>
        <taxon>Streptophyta</taxon>
        <taxon>Embryophyta</taxon>
        <taxon>Tracheophyta</taxon>
        <taxon>Spermatophyta</taxon>
        <taxon>Magnoliopsida</taxon>
        <taxon>eudicotyledons</taxon>
        <taxon>Gunneridae</taxon>
        <taxon>Pentapetalae</taxon>
        <taxon>rosids</taxon>
        <taxon>fabids</taxon>
        <taxon>Fabales</taxon>
        <taxon>Fabaceae</taxon>
        <taxon>Papilionoideae</taxon>
        <taxon>50 kb inversion clade</taxon>
        <taxon>NPAAA clade</taxon>
        <taxon>indigoferoid/millettioid clade</taxon>
        <taxon>Phaseoleae</taxon>
        <taxon>Cajanus</taxon>
    </lineage>
</organism>
<dbReference type="SMART" id="SM00979">
    <property type="entry name" value="TIFY"/>
    <property type="match status" value="1"/>
</dbReference>
<dbReference type="AlphaFoldDB" id="A0A151TZ02"/>
<dbReference type="Pfam" id="PF06200">
    <property type="entry name" value="tify"/>
    <property type="match status" value="1"/>
</dbReference>
<accession>A0A151TZ02</accession>
<evidence type="ECO:0000259" key="2">
    <source>
        <dbReference type="PROSITE" id="PS51320"/>
    </source>
</evidence>
<gene>
    <name evidence="3" type="ORF">KK1_004901</name>
</gene>
<dbReference type="PANTHER" id="PTHR46125:SF20">
    <property type="entry name" value="GATA TRANSCRIPTION FACTOR 25"/>
    <property type="match status" value="1"/>
</dbReference>
<evidence type="ECO:0000313" key="4">
    <source>
        <dbReference type="Proteomes" id="UP000075243"/>
    </source>
</evidence>
<evidence type="ECO:0000256" key="1">
    <source>
        <dbReference type="SAM" id="MobiDB-lite"/>
    </source>
</evidence>
<evidence type="ECO:0000313" key="3">
    <source>
        <dbReference type="EMBL" id="KYP72313.1"/>
    </source>
</evidence>
<proteinExistence type="predicted"/>
<reference evidence="3 4" key="1">
    <citation type="journal article" date="2012" name="Nat. Biotechnol.">
        <title>Draft genome sequence of pigeonpea (Cajanus cajan), an orphan legume crop of resource-poor farmers.</title>
        <authorList>
            <person name="Varshney R.K."/>
            <person name="Chen W."/>
            <person name="Li Y."/>
            <person name="Bharti A.K."/>
            <person name="Saxena R.K."/>
            <person name="Schlueter J.A."/>
            <person name="Donoghue M.T."/>
            <person name="Azam S."/>
            <person name="Fan G."/>
            <person name="Whaley A.M."/>
            <person name="Farmer A.D."/>
            <person name="Sheridan J."/>
            <person name="Iwata A."/>
            <person name="Tuteja R."/>
            <person name="Penmetsa R.V."/>
            <person name="Wu W."/>
            <person name="Upadhyaya H.D."/>
            <person name="Yang S.P."/>
            <person name="Shah T."/>
            <person name="Saxena K.B."/>
            <person name="Michael T."/>
            <person name="McCombie W.R."/>
            <person name="Yang B."/>
            <person name="Zhang G."/>
            <person name="Yang H."/>
            <person name="Wang J."/>
            <person name="Spillane C."/>
            <person name="Cook D.R."/>
            <person name="May G.D."/>
            <person name="Xu X."/>
            <person name="Jackson S.A."/>
        </authorList>
    </citation>
    <scope>NUCLEOTIDE SEQUENCE [LARGE SCALE GENOMIC DNA]</scope>
    <source>
        <strain evidence="4">cv. Asha</strain>
    </source>
</reference>
<feature type="region of interest" description="Disordered" evidence="1">
    <location>
        <begin position="1"/>
        <end position="30"/>
    </location>
</feature>
<dbReference type="Gramene" id="C.cajan_04781.t">
    <property type="protein sequence ID" value="C.cajan_04781.t.cds1"/>
    <property type="gene ID" value="C.cajan_04781"/>
</dbReference>
<dbReference type="Proteomes" id="UP000075243">
    <property type="component" value="Chromosome 2"/>
</dbReference>
<dbReference type="GO" id="GO:0006355">
    <property type="term" value="P:regulation of DNA-templated transcription"/>
    <property type="evidence" value="ECO:0007669"/>
    <property type="project" value="InterPro"/>
</dbReference>
<dbReference type="EMBL" id="CM003604">
    <property type="protein sequence ID" value="KYP72313.1"/>
    <property type="molecule type" value="Genomic_DNA"/>
</dbReference>